<dbReference type="EMBL" id="ATAE01000041">
    <property type="protein sequence ID" value="ERN52035.1"/>
    <property type="molecule type" value="Genomic_DNA"/>
</dbReference>
<accession>U6SM96</accession>
<evidence type="ECO:0000313" key="2">
    <source>
        <dbReference type="EMBL" id="ERN52035.1"/>
    </source>
</evidence>
<evidence type="ECO:0000313" key="3">
    <source>
        <dbReference type="Proteomes" id="UP000017170"/>
    </source>
</evidence>
<dbReference type="InterPro" id="IPR053163">
    <property type="entry name" value="HTH-type_regulator_Rgg"/>
</dbReference>
<dbReference type="InterPro" id="IPR001387">
    <property type="entry name" value="Cro/C1-type_HTH"/>
</dbReference>
<name>U6SM96_9BACI</name>
<dbReference type="InterPro" id="IPR011990">
    <property type="entry name" value="TPR-like_helical_dom_sf"/>
</dbReference>
<comment type="caution">
    <text evidence="2">The sequence shown here is derived from an EMBL/GenBank/DDBJ whole genome shotgun (WGS) entry which is preliminary data.</text>
</comment>
<dbReference type="CDD" id="cd00093">
    <property type="entry name" value="HTH_XRE"/>
    <property type="match status" value="1"/>
</dbReference>
<dbReference type="SMART" id="SM00530">
    <property type="entry name" value="HTH_XRE"/>
    <property type="match status" value="1"/>
</dbReference>
<dbReference type="GO" id="GO:0003677">
    <property type="term" value="F:DNA binding"/>
    <property type="evidence" value="ECO:0007669"/>
    <property type="project" value="InterPro"/>
</dbReference>
<gene>
    <name evidence="2" type="ORF">A33I_18250</name>
</gene>
<dbReference type="SUPFAM" id="SSF47413">
    <property type="entry name" value="lambda repressor-like DNA-binding domains"/>
    <property type="match status" value="1"/>
</dbReference>
<dbReference type="PANTHER" id="PTHR37038:SF14">
    <property type="entry name" value="TRANSCRIPTIONAL ACTIVATOR"/>
    <property type="match status" value="1"/>
</dbReference>
<dbReference type="PATRIC" id="fig|1188261.3.peg.3138"/>
<feature type="domain" description="HTH cro/C1-type" evidence="1">
    <location>
        <begin position="9"/>
        <end position="63"/>
    </location>
</feature>
<keyword evidence="3" id="KW-1185">Reference proteome</keyword>
<dbReference type="Pfam" id="PF18768">
    <property type="entry name" value="RNPP_C"/>
    <property type="match status" value="1"/>
</dbReference>
<organism evidence="2 3">
    <name type="scientific">Alkalihalophilus marmarensis DSM 21297</name>
    <dbReference type="NCBI Taxonomy" id="1188261"/>
    <lineage>
        <taxon>Bacteria</taxon>
        <taxon>Bacillati</taxon>
        <taxon>Bacillota</taxon>
        <taxon>Bacilli</taxon>
        <taxon>Bacillales</taxon>
        <taxon>Bacillaceae</taxon>
        <taxon>Alkalihalophilus</taxon>
    </lineage>
</organism>
<dbReference type="Proteomes" id="UP000017170">
    <property type="component" value="Unassembled WGS sequence"/>
</dbReference>
<dbReference type="InterPro" id="IPR041315">
    <property type="entry name" value="PlcR_TPR"/>
</dbReference>
<dbReference type="InterPro" id="IPR010982">
    <property type="entry name" value="Lambda_DNA-bd_dom_sf"/>
</dbReference>
<dbReference type="AlphaFoldDB" id="U6SM96"/>
<proteinExistence type="predicted"/>
<sequence length="300" mass="35262">MDYKIGQKLKELRKYFQLTQGELAKGICTQAMISKIEKNDDIYPSAQLLFQLSERLGVSIEYFFSEEDLPNISYVNEVCDQLTELIRSKQYQEAYKMIKLEKKNPSFINKPHLRRFIIWREAICLNYLFDKKQEALVLLDEALTYSNTSVKNYSLQELDILTSKAIILGEMKEWTKADDLFTQIINNIRKIPLQKDKTTLINVYYNASRTAIKLQAYKKALHLCEEGIKVCKKEKTLFLLGYLYYQKAECYLAMDASYSEKIVRYYNKALLAFEQSDDHHNYKLVAQKVNSLEELKNHID</sequence>
<dbReference type="PANTHER" id="PTHR37038">
    <property type="entry name" value="TRANSCRIPTIONAL REGULATOR-RELATED"/>
    <property type="match status" value="1"/>
</dbReference>
<dbReference type="SUPFAM" id="SSF48452">
    <property type="entry name" value="TPR-like"/>
    <property type="match status" value="1"/>
</dbReference>
<dbReference type="PROSITE" id="PS50943">
    <property type="entry name" value="HTH_CROC1"/>
    <property type="match status" value="1"/>
</dbReference>
<dbReference type="Gene3D" id="1.25.40.10">
    <property type="entry name" value="Tetratricopeptide repeat domain"/>
    <property type="match status" value="1"/>
</dbReference>
<dbReference type="RefSeq" id="WP_022629207.1">
    <property type="nucleotide sequence ID" value="NZ_ATAE01000041.1"/>
</dbReference>
<reference evidence="2 3" key="1">
    <citation type="journal article" date="2013" name="Genome Announc.">
        <title>Genome Sequence of the Extreme Obligate Alkaliphile Bacillus marmarensis Strain DSM 21297.</title>
        <authorList>
            <person name="Wernick D.G."/>
            <person name="Choi K.Y."/>
            <person name="Tat C.A."/>
            <person name="Lafontaine Rivera J.G."/>
            <person name="Liao J.C."/>
        </authorList>
    </citation>
    <scope>NUCLEOTIDE SEQUENCE [LARGE SCALE GENOMIC DNA]</scope>
    <source>
        <strain evidence="2 3">DSM 21297</strain>
    </source>
</reference>
<protein>
    <recommendedName>
        <fullName evidence="1">HTH cro/C1-type domain-containing protein</fullName>
    </recommendedName>
</protein>
<dbReference type="Pfam" id="PF01381">
    <property type="entry name" value="HTH_3"/>
    <property type="match status" value="1"/>
</dbReference>
<evidence type="ECO:0000259" key="1">
    <source>
        <dbReference type="PROSITE" id="PS50943"/>
    </source>
</evidence>